<evidence type="ECO:0000256" key="3">
    <source>
        <dbReference type="ARBA" id="ARBA00023163"/>
    </source>
</evidence>
<dbReference type="EMBL" id="FNZE01000007">
    <property type="protein sequence ID" value="SEJ34745.1"/>
    <property type="molecule type" value="Genomic_DNA"/>
</dbReference>
<sequence length="329" mass="37151">MSSHAREDQLISSSWLEGFSDALLDIHRLARDKALESFHHQALQRLQRLLPFDKAWWGRAALIDGLPEEHSRHLFALPADYFDDWQSIREQDITVDRVHSSPGHAVIIDMQAADSPAGLRWLAARHELGELICIIHVDPLTQLSDHLALYRRPGAPRFNTLDRLLLDNLMPHLVAAVSVNQIRTLVAMRESLQSQALAMAVCDRHGVLYCAERGFVELLLTEWPQWTGPQLPEQASPQGYAGARLAIESRIVGDLHLLTARRRGPLERLSCREREVALLFGEGRTYKEIARELGLAPNTVRHHIRTLYSKLGVNDKASVAHLLHQLAPD</sequence>
<keyword evidence="2" id="KW-0238">DNA-binding</keyword>
<gene>
    <name evidence="5" type="ORF">SAMN05216201_107134</name>
</gene>
<evidence type="ECO:0000313" key="5">
    <source>
        <dbReference type="EMBL" id="SEJ34745.1"/>
    </source>
</evidence>
<dbReference type="PROSITE" id="PS50043">
    <property type="entry name" value="HTH_LUXR_2"/>
    <property type="match status" value="1"/>
</dbReference>
<dbReference type="CDD" id="cd06170">
    <property type="entry name" value="LuxR_C_like"/>
    <property type="match status" value="1"/>
</dbReference>
<dbReference type="InterPro" id="IPR000792">
    <property type="entry name" value="Tscrpt_reg_LuxR_C"/>
</dbReference>
<feature type="domain" description="HTH luxR-type" evidence="4">
    <location>
        <begin position="262"/>
        <end position="327"/>
    </location>
</feature>
<dbReference type="AlphaFoldDB" id="A0A1H6YDD7"/>
<evidence type="ECO:0000256" key="2">
    <source>
        <dbReference type="ARBA" id="ARBA00023125"/>
    </source>
</evidence>
<reference evidence="6" key="1">
    <citation type="submission" date="2016-10" db="EMBL/GenBank/DDBJ databases">
        <authorList>
            <person name="Varghese N."/>
            <person name="Submissions S."/>
        </authorList>
    </citation>
    <scope>NUCLEOTIDE SEQUENCE [LARGE SCALE GENOMIC DNA]</scope>
    <source>
        <strain evidence="6">LMG 25967</strain>
    </source>
</reference>
<dbReference type="GO" id="GO:0003677">
    <property type="term" value="F:DNA binding"/>
    <property type="evidence" value="ECO:0007669"/>
    <property type="project" value="UniProtKB-KW"/>
</dbReference>
<organism evidence="5 6">
    <name type="scientific">Pseudomonas linyingensis</name>
    <dbReference type="NCBI Taxonomy" id="915471"/>
    <lineage>
        <taxon>Bacteria</taxon>
        <taxon>Pseudomonadati</taxon>
        <taxon>Pseudomonadota</taxon>
        <taxon>Gammaproteobacteria</taxon>
        <taxon>Pseudomonadales</taxon>
        <taxon>Pseudomonadaceae</taxon>
        <taxon>Pseudomonas</taxon>
    </lineage>
</organism>
<dbReference type="InterPro" id="IPR016032">
    <property type="entry name" value="Sig_transdc_resp-reg_C-effctor"/>
</dbReference>
<dbReference type="InterPro" id="IPR036388">
    <property type="entry name" value="WH-like_DNA-bd_sf"/>
</dbReference>
<evidence type="ECO:0000256" key="1">
    <source>
        <dbReference type="ARBA" id="ARBA00023015"/>
    </source>
</evidence>
<dbReference type="STRING" id="915471.SAMN05216201_107134"/>
<dbReference type="Pfam" id="PF00196">
    <property type="entry name" value="GerE"/>
    <property type="match status" value="1"/>
</dbReference>
<dbReference type="SUPFAM" id="SSF46894">
    <property type="entry name" value="C-terminal effector domain of the bipartite response regulators"/>
    <property type="match status" value="1"/>
</dbReference>
<keyword evidence="6" id="KW-1185">Reference proteome</keyword>
<dbReference type="PRINTS" id="PR00038">
    <property type="entry name" value="HTHLUXR"/>
</dbReference>
<proteinExistence type="predicted"/>
<dbReference type="OrthoDB" id="6120865at2"/>
<evidence type="ECO:0000259" key="4">
    <source>
        <dbReference type="PROSITE" id="PS50043"/>
    </source>
</evidence>
<keyword evidence="1" id="KW-0805">Transcription regulation</keyword>
<dbReference type="Gene3D" id="1.10.10.10">
    <property type="entry name" value="Winged helix-like DNA-binding domain superfamily/Winged helix DNA-binding domain"/>
    <property type="match status" value="1"/>
</dbReference>
<evidence type="ECO:0000313" key="6">
    <source>
        <dbReference type="Proteomes" id="UP000242930"/>
    </source>
</evidence>
<accession>A0A1H6YDD7</accession>
<protein>
    <submittedName>
        <fullName evidence="5">Regulatory protein, luxR family</fullName>
    </submittedName>
</protein>
<dbReference type="GO" id="GO:0006355">
    <property type="term" value="P:regulation of DNA-templated transcription"/>
    <property type="evidence" value="ECO:0007669"/>
    <property type="project" value="InterPro"/>
</dbReference>
<dbReference type="Proteomes" id="UP000242930">
    <property type="component" value="Unassembled WGS sequence"/>
</dbReference>
<name>A0A1H6YDD7_9PSED</name>
<dbReference type="PANTHER" id="PTHR44688">
    <property type="entry name" value="DNA-BINDING TRANSCRIPTIONAL ACTIVATOR DEVR_DOSR"/>
    <property type="match status" value="1"/>
</dbReference>
<keyword evidence="3" id="KW-0804">Transcription</keyword>
<dbReference type="RefSeq" id="WP_090310642.1">
    <property type="nucleotide sequence ID" value="NZ_FNZE01000007.1"/>
</dbReference>
<dbReference type="PANTHER" id="PTHR44688:SF16">
    <property type="entry name" value="DNA-BINDING TRANSCRIPTIONAL ACTIVATOR DEVR_DOSR"/>
    <property type="match status" value="1"/>
</dbReference>
<dbReference type="SMART" id="SM00421">
    <property type="entry name" value="HTH_LUXR"/>
    <property type="match status" value="1"/>
</dbReference>